<sequence>MIFNCKSKIVLTDKQKTLIEKIGISYEKEGLQPVAARISGLLYVADNPHLTFDEITEALQISKSATSNGINLLLQMQRIEYITFSGDRRRYFRLKISNWREEFKHKIEVMAGFNSLMREVLAIRTKETPEYNERIKELADFLDYVFQQLPLLLQQWDKEKNNKI</sequence>
<dbReference type="Gene3D" id="1.10.287.160">
    <property type="entry name" value="HR1 repeat"/>
    <property type="match status" value="1"/>
</dbReference>
<comment type="caution">
    <text evidence="5">The sequence shown here is derived from an EMBL/GenBank/DDBJ whole genome shotgun (WGS) entry which is preliminary data.</text>
</comment>
<evidence type="ECO:0000256" key="3">
    <source>
        <dbReference type="ARBA" id="ARBA00023163"/>
    </source>
</evidence>
<reference evidence="5 6" key="1">
    <citation type="submission" date="2019-07" db="EMBL/GenBank/DDBJ databases">
        <title>Whole genome shotgun sequence of Adhaeribacter aerolatus NBRC 106133.</title>
        <authorList>
            <person name="Hosoyama A."/>
            <person name="Uohara A."/>
            <person name="Ohji S."/>
            <person name="Ichikawa N."/>
        </authorList>
    </citation>
    <scope>NUCLEOTIDE SEQUENCE [LARGE SCALE GENOMIC DNA]</scope>
    <source>
        <strain evidence="5 6">NBRC 106133</strain>
    </source>
</reference>
<dbReference type="InterPro" id="IPR036390">
    <property type="entry name" value="WH_DNA-bd_sf"/>
</dbReference>
<dbReference type="AlphaFoldDB" id="A0A512B2T0"/>
<dbReference type="SUPFAM" id="SSF46785">
    <property type="entry name" value="Winged helix' DNA-binding domain"/>
    <property type="match status" value="1"/>
</dbReference>
<keyword evidence="6" id="KW-1185">Reference proteome</keyword>
<dbReference type="PANTHER" id="PTHR38465:SF2">
    <property type="entry name" value="HTH-TYPE TRANSCRIPTIONAL REGULATOR MMPR5"/>
    <property type="match status" value="1"/>
</dbReference>
<dbReference type="InterPro" id="IPR000835">
    <property type="entry name" value="HTH_MarR-typ"/>
</dbReference>
<dbReference type="PANTHER" id="PTHR38465">
    <property type="entry name" value="HTH-TYPE TRANSCRIPTIONAL REGULATOR MJ1563-RELATED"/>
    <property type="match status" value="1"/>
</dbReference>
<evidence type="ECO:0000256" key="2">
    <source>
        <dbReference type="ARBA" id="ARBA00023125"/>
    </source>
</evidence>
<dbReference type="EMBL" id="BJYS01000033">
    <property type="protein sequence ID" value="GEO06268.1"/>
    <property type="molecule type" value="Genomic_DNA"/>
</dbReference>
<keyword evidence="2" id="KW-0238">DNA-binding</keyword>
<dbReference type="Proteomes" id="UP000321532">
    <property type="component" value="Unassembled WGS sequence"/>
</dbReference>
<keyword evidence="1" id="KW-0805">Transcription regulation</keyword>
<dbReference type="Gene3D" id="1.10.10.10">
    <property type="entry name" value="Winged helix-like DNA-binding domain superfamily/Winged helix DNA-binding domain"/>
    <property type="match status" value="1"/>
</dbReference>
<gene>
    <name evidence="5" type="ORF">AAE02nite_39320</name>
</gene>
<dbReference type="Pfam" id="PF12802">
    <property type="entry name" value="MarR_2"/>
    <property type="match status" value="1"/>
</dbReference>
<dbReference type="GO" id="GO:0003700">
    <property type="term" value="F:DNA-binding transcription factor activity"/>
    <property type="evidence" value="ECO:0007669"/>
    <property type="project" value="InterPro"/>
</dbReference>
<feature type="domain" description="HTH marR-type" evidence="4">
    <location>
        <begin position="41"/>
        <end position="90"/>
    </location>
</feature>
<evidence type="ECO:0000256" key="1">
    <source>
        <dbReference type="ARBA" id="ARBA00023015"/>
    </source>
</evidence>
<name>A0A512B2T0_9BACT</name>
<evidence type="ECO:0000313" key="6">
    <source>
        <dbReference type="Proteomes" id="UP000321532"/>
    </source>
</evidence>
<dbReference type="InterPro" id="IPR036388">
    <property type="entry name" value="WH-like_DNA-bd_sf"/>
</dbReference>
<accession>A0A512B2T0</accession>
<organism evidence="5 6">
    <name type="scientific">Adhaeribacter aerolatus</name>
    <dbReference type="NCBI Taxonomy" id="670289"/>
    <lineage>
        <taxon>Bacteria</taxon>
        <taxon>Pseudomonadati</taxon>
        <taxon>Bacteroidota</taxon>
        <taxon>Cytophagia</taxon>
        <taxon>Cytophagales</taxon>
        <taxon>Hymenobacteraceae</taxon>
        <taxon>Adhaeribacter</taxon>
    </lineage>
</organism>
<evidence type="ECO:0000313" key="5">
    <source>
        <dbReference type="EMBL" id="GEO06268.1"/>
    </source>
</evidence>
<evidence type="ECO:0000259" key="4">
    <source>
        <dbReference type="Pfam" id="PF12802"/>
    </source>
</evidence>
<dbReference type="GO" id="GO:0003677">
    <property type="term" value="F:DNA binding"/>
    <property type="evidence" value="ECO:0007669"/>
    <property type="project" value="UniProtKB-KW"/>
</dbReference>
<dbReference type="InterPro" id="IPR052362">
    <property type="entry name" value="HTH-GbsR_regulator"/>
</dbReference>
<keyword evidence="3" id="KW-0804">Transcription</keyword>
<proteinExistence type="predicted"/>
<protein>
    <recommendedName>
        <fullName evidence="4">HTH marR-type domain-containing protein</fullName>
    </recommendedName>
</protein>